<dbReference type="AlphaFoldDB" id="A0A2V3W1W7"/>
<keyword evidence="1" id="KW-1133">Transmembrane helix</keyword>
<keyword evidence="1" id="KW-0472">Membrane</keyword>
<sequence length="188" mass="21893">MGLILMAFLLLIVMPIGLGLAFLFQAKKKLVFFMLAIPLLVVLFIVGWWTYEVNHHFVKSTQLGHEKIGDISLYDPVDNKFAEKYGSYRNIDNVFYHVTLEFRKLTIGINNNDKITFISTVDPKMATINNIQVGDSIQTVKETYGKNNYIYRDMGMDDSLHYVDRKEKIHLQFFYHDDIVTQIVLEEM</sequence>
<organism evidence="2 3">
    <name type="scientific">Pseudogracilibacillus auburnensis</name>
    <dbReference type="NCBI Taxonomy" id="1494959"/>
    <lineage>
        <taxon>Bacteria</taxon>
        <taxon>Bacillati</taxon>
        <taxon>Bacillota</taxon>
        <taxon>Bacilli</taxon>
        <taxon>Bacillales</taxon>
        <taxon>Bacillaceae</taxon>
        <taxon>Pseudogracilibacillus</taxon>
    </lineage>
</organism>
<keyword evidence="3" id="KW-1185">Reference proteome</keyword>
<dbReference type="Proteomes" id="UP000247978">
    <property type="component" value="Unassembled WGS sequence"/>
</dbReference>
<evidence type="ECO:0000313" key="3">
    <source>
        <dbReference type="Proteomes" id="UP000247978"/>
    </source>
</evidence>
<feature type="transmembrane region" description="Helical" evidence="1">
    <location>
        <begin position="31"/>
        <end position="51"/>
    </location>
</feature>
<proteinExistence type="predicted"/>
<comment type="caution">
    <text evidence="2">The sequence shown here is derived from an EMBL/GenBank/DDBJ whole genome shotgun (WGS) entry which is preliminary data.</text>
</comment>
<accession>A0A2V3W1W7</accession>
<reference evidence="2 3" key="1">
    <citation type="submission" date="2018-05" db="EMBL/GenBank/DDBJ databases">
        <title>Genomic Encyclopedia of Type Strains, Phase IV (KMG-IV): sequencing the most valuable type-strain genomes for metagenomic binning, comparative biology and taxonomic classification.</title>
        <authorList>
            <person name="Goeker M."/>
        </authorList>
    </citation>
    <scope>NUCLEOTIDE SEQUENCE [LARGE SCALE GENOMIC DNA]</scope>
    <source>
        <strain evidence="2 3">DSM 28556</strain>
    </source>
</reference>
<dbReference type="EMBL" id="QJJQ01000006">
    <property type="protein sequence ID" value="PXW87098.1"/>
    <property type="molecule type" value="Genomic_DNA"/>
</dbReference>
<gene>
    <name evidence="2" type="ORF">DFR56_106168</name>
</gene>
<evidence type="ECO:0000313" key="2">
    <source>
        <dbReference type="EMBL" id="PXW87098.1"/>
    </source>
</evidence>
<dbReference type="OrthoDB" id="2878914at2"/>
<evidence type="ECO:0000256" key="1">
    <source>
        <dbReference type="SAM" id="Phobius"/>
    </source>
</evidence>
<name>A0A2V3W1W7_9BACI</name>
<protein>
    <submittedName>
        <fullName evidence="2">Uncharacterized protein</fullName>
    </submittedName>
</protein>
<dbReference type="RefSeq" id="WP_110395325.1">
    <property type="nucleotide sequence ID" value="NZ_JBHUHB010000001.1"/>
</dbReference>
<keyword evidence="1" id="KW-0812">Transmembrane</keyword>